<comment type="caution">
    <text evidence="2">The sequence shown here is derived from an EMBL/GenBank/DDBJ whole genome shotgun (WGS) entry which is preliminary data.</text>
</comment>
<dbReference type="GO" id="GO:0003677">
    <property type="term" value="F:DNA binding"/>
    <property type="evidence" value="ECO:0007669"/>
    <property type="project" value="InterPro"/>
</dbReference>
<dbReference type="EMBL" id="SPQT01000044">
    <property type="protein sequence ID" value="TFV37971.1"/>
    <property type="molecule type" value="Genomic_DNA"/>
</dbReference>
<dbReference type="InterPro" id="IPR007560">
    <property type="entry name" value="Restrct_endonuc_IV_Mrr"/>
</dbReference>
<dbReference type="SUPFAM" id="SSF52980">
    <property type="entry name" value="Restriction endonuclease-like"/>
    <property type="match status" value="1"/>
</dbReference>
<dbReference type="GO" id="GO:0009307">
    <property type="term" value="P:DNA restriction-modification system"/>
    <property type="evidence" value="ECO:0007669"/>
    <property type="project" value="InterPro"/>
</dbReference>
<dbReference type="RefSeq" id="WP_135179188.1">
    <property type="nucleotide sequence ID" value="NZ_SPQT01000044.1"/>
</dbReference>
<feature type="domain" description="Restriction endonuclease type IV Mrr" evidence="1">
    <location>
        <begin position="48"/>
        <end position="121"/>
    </location>
</feature>
<reference evidence="2 3" key="1">
    <citation type="submission" date="2019-03" db="EMBL/GenBank/DDBJ databases">
        <title>Bradyrhizobium diversity isolated from nodules of Chamaecrista fasciculata.</title>
        <authorList>
            <person name="Klepa M.S."/>
            <person name="Urquiaga M.O."/>
            <person name="Hungria M."/>
            <person name="Delamuta J.R."/>
        </authorList>
    </citation>
    <scope>NUCLEOTIDE SEQUENCE [LARGE SCALE GENOMIC DNA]</scope>
    <source>
        <strain evidence="2 3">CNPSo 3448</strain>
    </source>
</reference>
<organism evidence="2 3">
    <name type="scientific">Bradyrhizobium niftali</name>
    <dbReference type="NCBI Taxonomy" id="2560055"/>
    <lineage>
        <taxon>Bacteria</taxon>
        <taxon>Pseudomonadati</taxon>
        <taxon>Pseudomonadota</taxon>
        <taxon>Alphaproteobacteria</taxon>
        <taxon>Hyphomicrobiales</taxon>
        <taxon>Nitrobacteraceae</taxon>
        <taxon>Bradyrhizobium</taxon>
    </lineage>
</organism>
<dbReference type="Pfam" id="PF04471">
    <property type="entry name" value="Mrr_cat"/>
    <property type="match status" value="1"/>
</dbReference>
<proteinExistence type="predicted"/>
<dbReference type="AlphaFoldDB" id="A0A4Y9L319"/>
<dbReference type="InterPro" id="IPR011335">
    <property type="entry name" value="Restrct_endonuc-II-like"/>
</dbReference>
<evidence type="ECO:0000313" key="3">
    <source>
        <dbReference type="Proteomes" id="UP000297966"/>
    </source>
</evidence>
<dbReference type="OrthoDB" id="4078759at2"/>
<dbReference type="Proteomes" id="UP000297966">
    <property type="component" value="Unassembled WGS sequence"/>
</dbReference>
<protein>
    <recommendedName>
        <fullName evidence="1">Restriction endonuclease type IV Mrr domain-containing protein</fullName>
    </recommendedName>
</protein>
<evidence type="ECO:0000259" key="1">
    <source>
        <dbReference type="Pfam" id="PF04471"/>
    </source>
</evidence>
<gene>
    <name evidence="2" type="ORF">E4K65_42560</name>
</gene>
<accession>A0A4Y9L319</accession>
<evidence type="ECO:0000313" key="2">
    <source>
        <dbReference type="EMBL" id="TFV37971.1"/>
    </source>
</evidence>
<dbReference type="GO" id="GO:0004519">
    <property type="term" value="F:endonuclease activity"/>
    <property type="evidence" value="ECO:0007669"/>
    <property type="project" value="InterPro"/>
</dbReference>
<sequence length="302" mass="33413">MKETVSLERTGQRFHNLVAGLERMFAHQDGVTVASSLRLPDKDTGRLREHDVVIIRHTHHGANLTAIECRDQGRKVGVPQIEAFAKKCEKTGIHHGIVVAANGFTRTARTKAKALNLTCMDLAEAESFEWIGTVTIIGQFYNFTAVDARVRVVEDERKVTNPSTVYTPDGLPYTGEGIQSHIIDKLPPEVRNSTKRQTFNGQVIVLMDGFFVVDNLSQRFQVKDIIFTYVLEIEVTERPITLHHYLGENAALEIASGQITFSGGQSTVAFVKSKDGVVGYVVSTCGLNHGVKIGDLPERRLS</sequence>
<name>A0A4Y9L319_9BRAD</name>
<keyword evidence="3" id="KW-1185">Reference proteome</keyword>